<dbReference type="AlphaFoldDB" id="A0A4Y8CIE6"/>
<name>A0A4Y8CIE6_9HELO</name>
<reference evidence="2 3" key="1">
    <citation type="submission" date="2017-11" db="EMBL/GenBank/DDBJ databases">
        <title>Comparative genomics of Botrytis spp.</title>
        <authorList>
            <person name="Valero-Jimenez C.A."/>
            <person name="Tapia P."/>
            <person name="Veloso J."/>
            <person name="Silva-Moreno E."/>
            <person name="Staats M."/>
            <person name="Valdes J.H."/>
            <person name="Van Kan J.A.L."/>
        </authorList>
    </citation>
    <scope>NUCLEOTIDE SEQUENCE [LARGE SCALE GENOMIC DNA]</scope>
    <source>
        <strain evidence="2 3">MUCL2830</strain>
    </source>
</reference>
<evidence type="ECO:0000256" key="1">
    <source>
        <dbReference type="SAM" id="MobiDB-lite"/>
    </source>
</evidence>
<feature type="region of interest" description="Disordered" evidence="1">
    <location>
        <begin position="176"/>
        <end position="197"/>
    </location>
</feature>
<comment type="caution">
    <text evidence="2">The sequence shown here is derived from an EMBL/GenBank/DDBJ whole genome shotgun (WGS) entry which is preliminary data.</text>
</comment>
<protein>
    <submittedName>
        <fullName evidence="2">Uncharacterized protein</fullName>
    </submittedName>
</protein>
<evidence type="ECO:0000313" key="2">
    <source>
        <dbReference type="EMBL" id="TEY34608.1"/>
    </source>
</evidence>
<evidence type="ECO:0000313" key="3">
    <source>
        <dbReference type="Proteomes" id="UP000297299"/>
    </source>
</evidence>
<sequence>MSLNFHQPGDCRLSHAAVSITFKEYKGGNKNNESFSSSLHITNRFGPRELFGQERKIAVKKNINFTPNFTVLSNGGGGVGFDSAKDVEYVKRWKFIGQLIPADHPNKKGYKTGVYRTLEWDLTESDFETQATHSDVFHTAFAFEHTGDEFYMEVEIEGKLKSPKDRIRRYLNFSSRGKGSKGPTLLVGPPPKNGSSPKLDALADDLPRAMEIENLLAVPTEMPHAMPALARLGGIAENIPVPSMSGAILEPIEGLQAHNDFPTSVRGIPMPSLGDPTFPSIENLTKALSVFVDRRQPVTQRPVTKPENPTLKSVEEVVELESGMKTDSSSDTKTDNEQDPEPNHETMAIMKERQVEEARQLLLSESPYTLFVMLLLRVVGIFSGVTKLSGKPPSDDAKQNLNSQATT</sequence>
<dbReference type="Proteomes" id="UP000297299">
    <property type="component" value="Unassembled WGS sequence"/>
</dbReference>
<keyword evidence="3" id="KW-1185">Reference proteome</keyword>
<organism evidence="2 3">
    <name type="scientific">Botryotinia calthae</name>
    <dbReference type="NCBI Taxonomy" id="38488"/>
    <lineage>
        <taxon>Eukaryota</taxon>
        <taxon>Fungi</taxon>
        <taxon>Dikarya</taxon>
        <taxon>Ascomycota</taxon>
        <taxon>Pezizomycotina</taxon>
        <taxon>Leotiomycetes</taxon>
        <taxon>Helotiales</taxon>
        <taxon>Sclerotiniaceae</taxon>
        <taxon>Botryotinia</taxon>
    </lineage>
</organism>
<feature type="compositionally biased region" description="Basic and acidic residues" evidence="1">
    <location>
        <begin position="322"/>
        <end position="343"/>
    </location>
</feature>
<accession>A0A4Y8CIE6</accession>
<dbReference type="OrthoDB" id="3922785at2759"/>
<feature type="region of interest" description="Disordered" evidence="1">
    <location>
        <begin position="387"/>
        <end position="407"/>
    </location>
</feature>
<feature type="region of interest" description="Disordered" evidence="1">
    <location>
        <begin position="321"/>
        <end position="343"/>
    </location>
</feature>
<proteinExistence type="predicted"/>
<dbReference type="EMBL" id="PHWZ01000619">
    <property type="protein sequence ID" value="TEY34608.1"/>
    <property type="molecule type" value="Genomic_DNA"/>
</dbReference>
<gene>
    <name evidence="2" type="ORF">BOTCAL_0622g00010</name>
</gene>